<protein>
    <submittedName>
        <fullName evidence="1">Uncharacterized protein</fullName>
    </submittedName>
</protein>
<dbReference type="Proteomes" id="UP001303046">
    <property type="component" value="Unassembled WGS sequence"/>
</dbReference>
<keyword evidence="2" id="KW-1185">Reference proteome</keyword>
<gene>
    <name evidence="1" type="primary">Necator_chrIV.g15031</name>
    <name evidence="1" type="ORF">RB195_001736</name>
</gene>
<comment type="caution">
    <text evidence="1">The sequence shown here is derived from an EMBL/GenBank/DDBJ whole genome shotgun (WGS) entry which is preliminary data.</text>
</comment>
<accession>A0ABR1DFQ3</accession>
<dbReference type="EMBL" id="JAVFWL010000004">
    <property type="protein sequence ID" value="KAK6749312.1"/>
    <property type="molecule type" value="Genomic_DNA"/>
</dbReference>
<reference evidence="1 2" key="1">
    <citation type="submission" date="2023-08" db="EMBL/GenBank/DDBJ databases">
        <title>A Necator americanus chromosomal reference genome.</title>
        <authorList>
            <person name="Ilik V."/>
            <person name="Petrzelkova K.J."/>
            <person name="Pardy F."/>
            <person name="Fuh T."/>
            <person name="Niatou-Singa F.S."/>
            <person name="Gouil Q."/>
            <person name="Baker L."/>
            <person name="Ritchie M.E."/>
            <person name="Jex A.R."/>
            <person name="Gazzola D."/>
            <person name="Li H."/>
            <person name="Toshio Fujiwara R."/>
            <person name="Zhan B."/>
            <person name="Aroian R.V."/>
            <person name="Pafco B."/>
            <person name="Schwarz E.M."/>
        </authorList>
    </citation>
    <scope>NUCLEOTIDE SEQUENCE [LARGE SCALE GENOMIC DNA]</scope>
    <source>
        <strain evidence="1 2">Aroian</strain>
        <tissue evidence="1">Whole animal</tissue>
    </source>
</reference>
<sequence>MYRISESSRHAITIPFHKKFADLRNYRGISLLRVMYKIWSGLSWTGAFRADGVPGKFLRPLDDMNQRTAAAFRKILEIVLAPSGSREPGPSGCRDPDDTKTILADLEYAKDVVAFMES</sequence>
<evidence type="ECO:0000313" key="1">
    <source>
        <dbReference type="EMBL" id="KAK6749312.1"/>
    </source>
</evidence>
<proteinExistence type="predicted"/>
<organism evidence="1 2">
    <name type="scientific">Necator americanus</name>
    <name type="common">Human hookworm</name>
    <dbReference type="NCBI Taxonomy" id="51031"/>
    <lineage>
        <taxon>Eukaryota</taxon>
        <taxon>Metazoa</taxon>
        <taxon>Ecdysozoa</taxon>
        <taxon>Nematoda</taxon>
        <taxon>Chromadorea</taxon>
        <taxon>Rhabditida</taxon>
        <taxon>Rhabditina</taxon>
        <taxon>Rhabditomorpha</taxon>
        <taxon>Strongyloidea</taxon>
        <taxon>Ancylostomatidae</taxon>
        <taxon>Bunostominae</taxon>
        <taxon>Necator</taxon>
    </lineage>
</organism>
<name>A0ABR1DFQ3_NECAM</name>
<evidence type="ECO:0000313" key="2">
    <source>
        <dbReference type="Proteomes" id="UP001303046"/>
    </source>
</evidence>